<dbReference type="RefSeq" id="WP_124328456.1">
    <property type="nucleotide sequence ID" value="NZ_BEXT01000001.1"/>
</dbReference>
<dbReference type="CDD" id="cd07067">
    <property type="entry name" value="HP_PGM_like"/>
    <property type="match status" value="1"/>
</dbReference>
<dbReference type="NCBIfam" id="TIGR00249">
    <property type="entry name" value="sixA"/>
    <property type="match status" value="1"/>
</dbReference>
<dbReference type="GO" id="GO:0101006">
    <property type="term" value="F:protein histidine phosphatase activity"/>
    <property type="evidence" value="ECO:0007669"/>
    <property type="project" value="InterPro"/>
</dbReference>
<dbReference type="SUPFAM" id="SSF53254">
    <property type="entry name" value="Phosphoglycerate mutase-like"/>
    <property type="match status" value="1"/>
</dbReference>
<gene>
    <name evidence="1" type="ORF">DENIS_2085</name>
</gene>
<keyword evidence="2" id="KW-1185">Reference proteome</keyword>
<dbReference type="Proteomes" id="UP000288096">
    <property type="component" value="Unassembled WGS sequence"/>
</dbReference>
<dbReference type="Gene3D" id="3.40.50.1240">
    <property type="entry name" value="Phosphoglycerate mutase-like"/>
    <property type="match status" value="1"/>
</dbReference>
<comment type="caution">
    <text evidence="1">The sequence shown here is derived from an EMBL/GenBank/DDBJ whole genome shotgun (WGS) entry which is preliminary data.</text>
</comment>
<proteinExistence type="predicted"/>
<dbReference type="InterPro" id="IPR013078">
    <property type="entry name" value="His_Pase_superF_clade-1"/>
</dbReference>
<sequence length="153" mass="16566">MALFLVQHGKNLPKEADPEKGLSPEGIADVRRIAQVAGGYGVRVSKILHSGKKRAFQTAEIFAEALSPAEGMAGTAGLKPTDDPEAFAEKFRPEDNVMLVGHLPFMEKMAGFLITGDPGLPVFQFQNGGIVCLDTYPGTEDWVIRWALMPRIG</sequence>
<dbReference type="AlphaFoldDB" id="A0A401FVY4"/>
<reference evidence="2" key="1">
    <citation type="submission" date="2017-11" db="EMBL/GenBank/DDBJ databases">
        <authorList>
            <person name="Watanabe M."/>
            <person name="Kojima H."/>
        </authorList>
    </citation>
    <scope>NUCLEOTIDE SEQUENCE [LARGE SCALE GENOMIC DNA]</scope>
    <source>
        <strain evidence="2">Tokyo 01</strain>
    </source>
</reference>
<name>A0A401FVY4_9BACT</name>
<dbReference type="OrthoDB" id="9810154at2"/>
<evidence type="ECO:0000313" key="1">
    <source>
        <dbReference type="EMBL" id="GBC61125.1"/>
    </source>
</evidence>
<evidence type="ECO:0000313" key="2">
    <source>
        <dbReference type="Proteomes" id="UP000288096"/>
    </source>
</evidence>
<dbReference type="InterPro" id="IPR029033">
    <property type="entry name" value="His_PPase_superfam"/>
</dbReference>
<protein>
    <submittedName>
        <fullName evidence="1">Phosphohistidine phosphatase SixA</fullName>
    </submittedName>
</protein>
<organism evidence="1 2">
    <name type="scientific">Desulfonema ishimotonii</name>
    <dbReference type="NCBI Taxonomy" id="45657"/>
    <lineage>
        <taxon>Bacteria</taxon>
        <taxon>Pseudomonadati</taxon>
        <taxon>Thermodesulfobacteriota</taxon>
        <taxon>Desulfobacteria</taxon>
        <taxon>Desulfobacterales</taxon>
        <taxon>Desulfococcaceae</taxon>
        <taxon>Desulfonema</taxon>
    </lineage>
</organism>
<accession>A0A401FVY4</accession>
<reference evidence="2" key="2">
    <citation type="submission" date="2019-01" db="EMBL/GenBank/DDBJ databases">
        <title>Genome sequence of Desulfonema ishimotonii strain Tokyo 01.</title>
        <authorList>
            <person name="Fukui M."/>
        </authorList>
    </citation>
    <scope>NUCLEOTIDE SEQUENCE [LARGE SCALE GENOMIC DNA]</scope>
    <source>
        <strain evidence="2">Tokyo 01</strain>
    </source>
</reference>
<dbReference type="InterPro" id="IPR004449">
    <property type="entry name" value="SixA"/>
</dbReference>
<dbReference type="EMBL" id="BEXT01000001">
    <property type="protein sequence ID" value="GBC61125.1"/>
    <property type="molecule type" value="Genomic_DNA"/>
</dbReference>
<dbReference type="GO" id="GO:0005737">
    <property type="term" value="C:cytoplasm"/>
    <property type="evidence" value="ECO:0007669"/>
    <property type="project" value="InterPro"/>
</dbReference>